<dbReference type="InterPro" id="IPR036691">
    <property type="entry name" value="Endo/exonu/phosph_ase_sf"/>
</dbReference>
<name>A0ABN9SQ36_9DINO</name>
<feature type="compositionally biased region" description="Pro residues" evidence="1">
    <location>
        <begin position="785"/>
        <end position="794"/>
    </location>
</feature>
<feature type="domain" description="Endonuclease/exonuclease/phosphatase" evidence="2">
    <location>
        <begin position="1454"/>
        <end position="1566"/>
    </location>
</feature>
<dbReference type="Gene3D" id="3.60.10.10">
    <property type="entry name" value="Endonuclease/exonuclease/phosphatase"/>
    <property type="match status" value="1"/>
</dbReference>
<dbReference type="Pfam" id="PF03372">
    <property type="entry name" value="Exo_endo_phos"/>
    <property type="match status" value="1"/>
</dbReference>
<feature type="region of interest" description="Disordered" evidence="1">
    <location>
        <begin position="815"/>
        <end position="863"/>
    </location>
</feature>
<evidence type="ECO:0000259" key="2">
    <source>
        <dbReference type="Pfam" id="PF03372"/>
    </source>
</evidence>
<evidence type="ECO:0000256" key="1">
    <source>
        <dbReference type="SAM" id="MobiDB-lite"/>
    </source>
</evidence>
<gene>
    <name evidence="3" type="ORF">PCOR1329_LOCUS31538</name>
</gene>
<comment type="caution">
    <text evidence="3">The sequence shown here is derived from an EMBL/GenBank/DDBJ whole genome shotgun (WGS) entry which is preliminary data.</text>
</comment>
<dbReference type="SUPFAM" id="SSF56219">
    <property type="entry name" value="DNase I-like"/>
    <property type="match status" value="1"/>
</dbReference>
<feature type="region of interest" description="Disordered" evidence="1">
    <location>
        <begin position="766"/>
        <end position="799"/>
    </location>
</feature>
<reference evidence="3" key="1">
    <citation type="submission" date="2023-10" db="EMBL/GenBank/DDBJ databases">
        <authorList>
            <person name="Chen Y."/>
            <person name="Shah S."/>
            <person name="Dougan E. K."/>
            <person name="Thang M."/>
            <person name="Chan C."/>
        </authorList>
    </citation>
    <scope>NUCLEOTIDE SEQUENCE [LARGE SCALE GENOMIC DNA]</scope>
</reference>
<keyword evidence="4" id="KW-1185">Reference proteome</keyword>
<feature type="region of interest" description="Disordered" evidence="1">
    <location>
        <begin position="887"/>
        <end position="910"/>
    </location>
</feature>
<dbReference type="InterPro" id="IPR005135">
    <property type="entry name" value="Endo/exonuclease/phosphatase"/>
</dbReference>
<sequence>MEREVTAETAGAAEAGTVERPQWLLRLNVVIRQVARIAMKDPETELKLATLATMRSISQQCGPDAEHLIVPGHAELHVASWDFESAFDRVDSVLTTDIFEHLGVPLHVLRAIRIFWTDQYKDIEVGTFVDPQFVHVSRSLAKGDPLSMLAMAVMLALPHHRAQRHAPSATSALYADDRTTITRDVRTMQVVQQVWQVFESSTAMCTHPKKTQTIDLFQGARKLPSEEMKALGIKMALHGKPSTEDEAPAVRILQQRCRRIRSLPFPWWQKRRLMPCPYARLPRVAARSPPGKIKIQKWQSYIDHAGAVAIDYLAKVAEAPVPTAVRRLTRHRGPTAMLNDMMNQLSLSLCEHNYQKGWHGWLGDDPISICPTFSTKVAQHLVRLALRRSWWDAFKGMQRQDSLLAASARVSFVPQALALLHDVIKSDLGSHAIAVLTGAVWRTAKYDKILNGSLIDSHGISKNMAFIQTDASTPQPGEDQSAWKSIPIKDKANKPGLKSLKIDSVGDGVVFSSPVVTGPTVPPVARMQSLRVTFKRCYMSADGWQKARARTEAGATEGIDKTWINRVDKFTNTQDKHGNIDFITGYIIVEAAKVEDIMSKQSGKDGRFFQVLAKDRAGSTSDSDRVDFVPREADQDPEAYYRRVWAQAQQVGKGLCLRTSGGSSDLGVRGRQPTKTTVPRWRLTRVPREWSQAALTAWLNQCGWTRIEVLAIPSTSNTGWLLRADPGETQPKNGNTKVPSWQITYEDANSDTSYVTVTRFVPDMDKTLKTSPARSRPWQWRGDPETPPQPPPQQRPEQQILQCQAMDDARQKMEVDFQQKNDKRKAAREKEDQDLDGMDGEAKKTKIAERAQARAAEDQQARDEYQRKQTEINAMCVDIEVPNDVAPQQTGAASGSVPPPVAPAAKSKLDPVHGPWPASMFDERDPKTNGWDCGYKAIAASYAALALGKSIADTFKDAKLATLGKTCRGLVAKDISNGGGLAKELWQHIEFLAPNIEDTVHRRQIFTSVGHDTVDGQRQWGQRFAWIPRTEDAIKEAAAHPPLHIGVKDGHCTVLFPKESSLRETQAQARRGPGAACYAVPQPAPRKHPAELYKWICNLCGWVGAERCMMRLSRRRADHLTKSHTIEERKKATAIRKYLTMPTISENIPADQRAWSCSLCTKGASSFPNTAWKAKALRKHWEDDHKNEYTFQQFTSLNRSRKHKQVRAAVEHKNKLHQSMLLRARRLLGKQTRSKAAVITTGKRHPQAGGSILYSCAKCHNMCFNTVSDWKGHLCKPWYGDASGWRRSDKRCAWHARPADERKDLIAAWRSTGVRQPSDQQWDSFLTFCAGENNQMSKKKRLQNLTGTTSSKLDVILLPQEAIKIRIGTINLASWWRHRDAALRAATELGVDILACQESRINEYQMASQIAECTKSGWHMLPGTVSDCPGQASRGIPAGGGARFPGGEASVYTVHRNDTFFWLVNLHRRCIADMDATDDFKTWLLEQAAAIPACDTVVFAGDWNVEADSPFSVEFDTTLNYRFLVPPEATRWTGPRIEAIDYFAIRADWAPLASSVFCASHHISDHKLALLDMPMLVDKSPSTGDRQPYHWAKLRRHLRPDTFQNDEVKMAAWLDTAELFWNDNMGNYDRHTGMEEYGDMDSWWQAWSEASEACLQHMLVLNPPTTMPKGDWKHKCRVQEKPELGGGPVSKTSCVEDRLRRFIQVARELGLKWQRGLATEAGMLASGLGLTGARQQKLDQAHQRLQHELDVSRRERISAWKRRMKIDPGGSAVYKWIRGAQWRPTDAAVRIKDRLFTGAGAAHAVREHYQQQYQARGNGNKINDFMHEFWEELDTFKSRIAARDQAESAWREPTGFLDRFPLPGVNELRRALKPMGGKACGVDGWSADEALLLPDSALESLINCFAKIEEGARPPTDWLKWRQIHIPKDSGRGTPEVARLRPISIACVWWRAWARFRAGQIAELLKPMWPAGQAGGIPGVTIEHIIEPLLSSIDETRSNWLWQQCGTDAEHLTVPGHAELHVASWDFESAFDRVDTMLTTDIFE</sequence>
<organism evidence="3 4">
    <name type="scientific">Prorocentrum cordatum</name>
    <dbReference type="NCBI Taxonomy" id="2364126"/>
    <lineage>
        <taxon>Eukaryota</taxon>
        <taxon>Sar</taxon>
        <taxon>Alveolata</taxon>
        <taxon>Dinophyceae</taxon>
        <taxon>Prorocentrales</taxon>
        <taxon>Prorocentraceae</taxon>
        <taxon>Prorocentrum</taxon>
    </lineage>
</organism>
<protein>
    <recommendedName>
        <fullName evidence="2">Endonuclease/exonuclease/phosphatase domain-containing protein</fullName>
    </recommendedName>
</protein>
<dbReference type="EMBL" id="CAUYUJ010012459">
    <property type="protein sequence ID" value="CAK0833996.1"/>
    <property type="molecule type" value="Genomic_DNA"/>
</dbReference>
<evidence type="ECO:0000313" key="4">
    <source>
        <dbReference type="Proteomes" id="UP001189429"/>
    </source>
</evidence>
<evidence type="ECO:0000313" key="3">
    <source>
        <dbReference type="EMBL" id="CAK0833996.1"/>
    </source>
</evidence>
<accession>A0ABN9SQ36</accession>
<feature type="compositionally biased region" description="Basic and acidic residues" evidence="1">
    <location>
        <begin position="840"/>
        <end position="863"/>
    </location>
</feature>
<proteinExistence type="predicted"/>
<dbReference type="Proteomes" id="UP001189429">
    <property type="component" value="Unassembled WGS sequence"/>
</dbReference>